<protein>
    <recommendedName>
        <fullName evidence="1">DEAD/DEAH-box helicase domain-containing protein</fullName>
    </recommendedName>
</protein>
<evidence type="ECO:0000313" key="3">
    <source>
        <dbReference type="Proteomes" id="UP001153269"/>
    </source>
</evidence>
<reference evidence="2" key="1">
    <citation type="submission" date="2020-03" db="EMBL/GenBank/DDBJ databases">
        <authorList>
            <person name="Weist P."/>
        </authorList>
    </citation>
    <scope>NUCLEOTIDE SEQUENCE</scope>
</reference>
<keyword evidence="3" id="KW-1185">Reference proteome</keyword>
<organism evidence="2 3">
    <name type="scientific">Pleuronectes platessa</name>
    <name type="common">European plaice</name>
    <dbReference type="NCBI Taxonomy" id="8262"/>
    <lineage>
        <taxon>Eukaryota</taxon>
        <taxon>Metazoa</taxon>
        <taxon>Chordata</taxon>
        <taxon>Craniata</taxon>
        <taxon>Vertebrata</taxon>
        <taxon>Euteleostomi</taxon>
        <taxon>Actinopterygii</taxon>
        <taxon>Neopterygii</taxon>
        <taxon>Teleostei</taxon>
        <taxon>Neoteleostei</taxon>
        <taxon>Acanthomorphata</taxon>
        <taxon>Carangaria</taxon>
        <taxon>Pleuronectiformes</taxon>
        <taxon>Pleuronectoidei</taxon>
        <taxon>Pleuronectidae</taxon>
        <taxon>Pleuronectes</taxon>
    </lineage>
</organism>
<dbReference type="Proteomes" id="UP001153269">
    <property type="component" value="Unassembled WGS sequence"/>
</dbReference>
<dbReference type="Pfam" id="PF00270">
    <property type="entry name" value="DEAD"/>
    <property type="match status" value="1"/>
</dbReference>
<comment type="caution">
    <text evidence="2">The sequence shown here is derived from an EMBL/GenBank/DDBJ whole genome shotgun (WGS) entry which is preliminary data.</text>
</comment>
<evidence type="ECO:0000259" key="1">
    <source>
        <dbReference type="Pfam" id="PF00270"/>
    </source>
</evidence>
<dbReference type="EMBL" id="CADEAL010000174">
    <property type="protein sequence ID" value="CAB1415775.1"/>
    <property type="molecule type" value="Genomic_DNA"/>
</dbReference>
<accession>A0A9N7TMI1</accession>
<dbReference type="AlphaFoldDB" id="A0A9N7TMI1"/>
<sequence length="193" mass="20737">MPAAGELRCVDAAIESVLGDIDSAFILKEEQRNAIKALVDRKDVFAVLPTGFGKSLIYQLAPMVAKKMGHGNNAAMPPALSDAIEAHCQQSAPGQGGVAPRVAQTFVFFSVCGPRDKKFGHPCVRAWLREPQLPSATPQWELAQQQHPSTLLSQRLEVSRGPLLMRPLKCLTGSSNELTLAGLQRLASSPSRG</sequence>
<dbReference type="GO" id="GO:0005524">
    <property type="term" value="F:ATP binding"/>
    <property type="evidence" value="ECO:0007669"/>
    <property type="project" value="InterPro"/>
</dbReference>
<gene>
    <name evidence="2" type="ORF">PLEPLA_LOCUS3493</name>
</gene>
<name>A0A9N7TMI1_PLEPL</name>
<dbReference type="InterPro" id="IPR027417">
    <property type="entry name" value="P-loop_NTPase"/>
</dbReference>
<dbReference type="Gene3D" id="3.40.50.300">
    <property type="entry name" value="P-loop containing nucleotide triphosphate hydrolases"/>
    <property type="match status" value="1"/>
</dbReference>
<dbReference type="GO" id="GO:0003676">
    <property type="term" value="F:nucleic acid binding"/>
    <property type="evidence" value="ECO:0007669"/>
    <property type="project" value="InterPro"/>
</dbReference>
<evidence type="ECO:0000313" key="2">
    <source>
        <dbReference type="EMBL" id="CAB1415775.1"/>
    </source>
</evidence>
<feature type="domain" description="DEAD/DEAH-box helicase" evidence="1">
    <location>
        <begin position="30"/>
        <end position="63"/>
    </location>
</feature>
<dbReference type="SUPFAM" id="SSF52540">
    <property type="entry name" value="P-loop containing nucleoside triphosphate hydrolases"/>
    <property type="match status" value="1"/>
</dbReference>
<dbReference type="InterPro" id="IPR011545">
    <property type="entry name" value="DEAD/DEAH_box_helicase_dom"/>
</dbReference>
<proteinExistence type="predicted"/>